<dbReference type="RefSeq" id="XP_066655602.1">
    <property type="nucleotide sequence ID" value="XM_066800354.1"/>
</dbReference>
<proteinExistence type="predicted"/>
<evidence type="ECO:0000313" key="1">
    <source>
        <dbReference type="EMBL" id="KAK7537451.1"/>
    </source>
</evidence>
<organism evidence="1 2">
    <name type="scientific">Phyllosticta citribraziliensis</name>
    <dbReference type="NCBI Taxonomy" id="989973"/>
    <lineage>
        <taxon>Eukaryota</taxon>
        <taxon>Fungi</taxon>
        <taxon>Dikarya</taxon>
        <taxon>Ascomycota</taxon>
        <taxon>Pezizomycotina</taxon>
        <taxon>Dothideomycetes</taxon>
        <taxon>Dothideomycetes incertae sedis</taxon>
        <taxon>Botryosphaeriales</taxon>
        <taxon>Phyllostictaceae</taxon>
        <taxon>Phyllosticta</taxon>
    </lineage>
</organism>
<comment type="caution">
    <text evidence="1">The sequence shown here is derived from an EMBL/GenBank/DDBJ whole genome shotgun (WGS) entry which is preliminary data.</text>
</comment>
<evidence type="ECO:0000313" key="2">
    <source>
        <dbReference type="Proteomes" id="UP001360953"/>
    </source>
</evidence>
<dbReference type="Proteomes" id="UP001360953">
    <property type="component" value="Unassembled WGS sequence"/>
</dbReference>
<reference evidence="1 2" key="1">
    <citation type="submission" date="2024-04" db="EMBL/GenBank/DDBJ databases">
        <title>Phyllosticta paracitricarpa is synonymous to the EU quarantine fungus P. citricarpa based on phylogenomic analyses.</title>
        <authorList>
            <consortium name="Lawrence Berkeley National Laboratory"/>
            <person name="Van ingen-buijs V.A."/>
            <person name="Van westerhoven A.C."/>
            <person name="Haridas S."/>
            <person name="Skiadas P."/>
            <person name="Martin F."/>
            <person name="Groenewald J.Z."/>
            <person name="Crous P.W."/>
            <person name="Seidl M.F."/>
        </authorList>
    </citation>
    <scope>NUCLEOTIDE SEQUENCE [LARGE SCALE GENOMIC DNA]</scope>
    <source>
        <strain evidence="1 2">CPC 17464</strain>
    </source>
</reference>
<accession>A0ABR1LSD1</accession>
<dbReference type="GeneID" id="92033260"/>
<gene>
    <name evidence="1" type="ORF">J3D65DRAFT_625606</name>
</gene>
<dbReference type="EMBL" id="JBBPEH010000006">
    <property type="protein sequence ID" value="KAK7537451.1"/>
    <property type="molecule type" value="Genomic_DNA"/>
</dbReference>
<protein>
    <submittedName>
        <fullName evidence="1">Uncharacterized protein</fullName>
    </submittedName>
</protein>
<name>A0ABR1LSD1_9PEZI</name>
<keyword evidence="2" id="KW-1185">Reference proteome</keyword>
<sequence>MSESRAKGCAAQLSLAFWLRTDPEATARQGSFGGVMGILALRGRQSLASIPLACFSVPLVVVAEWRAVPAGAANVEALGVECHTAGAVRAAMLSTDDESVTHMLSGAVGGGQRHGELNSINGHSSSCQLSVLRRIRRPRTPMSAQPLRSVCRKQQRLVVIPDGSPILRSD</sequence>